<protein>
    <submittedName>
        <fullName evidence="1">Uncharacterized protein</fullName>
    </submittedName>
</protein>
<sequence>MAFRNLRFWSQEELTRPSPVGLRAVGLPYSTVPHESAGVDITWPGKFFRRSVAANVEVILYGTGASTSDPDASNIWPFMPFVCPRHTSKQRLPSDFAHGTTVVARCWDERYRSPGAEQAELRCVAGAWINSEGSAGLANFECASCIEVVSHSYKHLAVRAKEELFFASRWVFQLGISVINAEYFVKNATGSECKEYVAEVQTDAPQVLRGFRNIDCSTDQCLTASASGLVLQDCDHSATQLLDANQVSLLLLQSYQEEESSDTVITGEKGMAYFHELELETECGGTSALRAFSFGQVTESERELGLQKTCTVANFRSSDFEESFLWLRVAMQNQLYRTCVQFGDTDDDGVLHFVSSAGPCIGSTNQLFNWTYDATCAECGTSGCSECSSLSFADPTFIFKLYAGEIADDNQVFGTWGGSEITDEPYFGYTESGALIMYRDPDGPVAYLQDGQFSVKAEYLSWLSDYSQAAYQWTILSTLGLLELQIDCGEQHVIQDLTKLSVQVDGSPADQMHWKCAEVVGLGACFEKTSVEMSELDNLESLKHVEVDCGDGHAMQSLKCEHDVSSQAIRFRATCCLVMSLPVTLAPQGIRDHDIAWEDGIYCPQSVDYSGRPSFQQHLGFHSQENFTGNLTYDRKTGQWCLLLVDGDKSCVQNDAVHPLALETKFAYSSTTSKDYPGYSSGYGWHMFPLRDFSSQFSAQGAEALATPEPTEAVTAFSSPAAVLPVLPVAKPELLTFQTGQPQYLGECADEFHPGHENFSSEDMNTNASGLGEENPCRYIFASQDEANSMRWRASPVVYKWPWRKWEDSKGVTYKSVKECADREISRDADFGTLSRNTDLGWGLPRILASGAADIADFLGRDGWKLFFQLAGHGIDVAKLSHEYTTATFYGPNNKNDCLPLQHGLARMFCDLHCVRDAVKAGDAAILANLEEAVHHIQNSTQHLFDYYLGETTLDEATTSSGMVQAIGARLAEMQAMVRASQLHPMAAKATARSIESFVAQLRQQGQKGWTAGGNLTSGLHHVEGQVSRLHELVGATSTQKITKAESVAHRVTEYVSSMTRVARSKTHTLGLYQNVALKSKQRQLLWVQSSQQSIEDLAQELQEESLMLAIDSVDKTWWQLRAQFDRYFEAMEEYWAKFNSALTALDSYTARCSMSFTALKSAYADSARAHGSEQRTLKAVWSAANPLVGLLVSQVLDAGILRAFARRDVGTVNTTEVLQANETAHCAPCVTSRSLSGNATTLQDSSFGRGLLLQAMGQALQSGHFGQTLQQIQVLFEEMDMLVDRYETAGLGKPPNLEVLEESKQRMEVLATYGAIRNATADKMWKSWRASHCGC</sequence>
<evidence type="ECO:0000313" key="2">
    <source>
        <dbReference type="Proteomes" id="UP000604046"/>
    </source>
</evidence>
<reference evidence="1" key="1">
    <citation type="submission" date="2021-02" db="EMBL/GenBank/DDBJ databases">
        <authorList>
            <person name="Dougan E. K."/>
            <person name="Rhodes N."/>
            <person name="Thang M."/>
            <person name="Chan C."/>
        </authorList>
    </citation>
    <scope>NUCLEOTIDE SEQUENCE</scope>
</reference>
<keyword evidence="2" id="KW-1185">Reference proteome</keyword>
<comment type="caution">
    <text evidence="1">The sequence shown here is derived from an EMBL/GenBank/DDBJ whole genome shotgun (WGS) entry which is preliminary data.</text>
</comment>
<dbReference type="Proteomes" id="UP000604046">
    <property type="component" value="Unassembled WGS sequence"/>
</dbReference>
<accession>A0A812VEF1</accession>
<name>A0A812VEF1_9DINO</name>
<dbReference type="EMBL" id="CAJNDS010002832">
    <property type="protein sequence ID" value="CAE7612802.1"/>
    <property type="molecule type" value="Genomic_DNA"/>
</dbReference>
<evidence type="ECO:0000313" key="1">
    <source>
        <dbReference type="EMBL" id="CAE7612802.1"/>
    </source>
</evidence>
<organism evidence="1 2">
    <name type="scientific">Symbiodinium natans</name>
    <dbReference type="NCBI Taxonomy" id="878477"/>
    <lineage>
        <taxon>Eukaryota</taxon>
        <taxon>Sar</taxon>
        <taxon>Alveolata</taxon>
        <taxon>Dinophyceae</taxon>
        <taxon>Suessiales</taxon>
        <taxon>Symbiodiniaceae</taxon>
        <taxon>Symbiodinium</taxon>
    </lineage>
</organism>
<proteinExistence type="predicted"/>
<gene>
    <name evidence="1" type="ORF">SNAT2548_LOCUS34848</name>
</gene>